<dbReference type="Proteomes" id="UP000230833">
    <property type="component" value="Unassembled WGS sequence"/>
</dbReference>
<feature type="binding site" evidence="8">
    <location>
        <position position="226"/>
    </location>
    <ligand>
        <name>substrate</name>
    </ligand>
</feature>
<dbReference type="InterPro" id="IPR043129">
    <property type="entry name" value="ATPase_NBD"/>
</dbReference>
<sequence>MIILGIETSCDETAVAVVECAGSFEDLSLKVISSVVSSQIAKHAPYGGVVPNIAKREHQENLVTVLAQALHEAGILKDGSTNVRDGLREILSREEILMVHLENFLEKHAVPDIDAVAVTQGPGLEPALWVGLNFGKALSHVWGKPLIPVNHMLGHVVSPLLDDGSGRKIPKVVFPAVSLLVSGGHTELVLIHDWKKYELLGATRDDAVGEAFDKVARVLGLPYPGGPEITKAAEKGEPDERVSLPRPMLNSGDLDFSYSGLKTAVMYLVKSLGADIDAQTKANIALEFERAATEVLISKTLSALEQKSAKSLVVGGGVAANKRLRNDLKDAMDNNYPEVVLLLPDPKATGDNAAMIAAAGYLHADEPMIDTVSLTADGNLRLSGRAKENIY</sequence>
<dbReference type="NCBIfam" id="TIGR03723">
    <property type="entry name" value="T6A_TsaD_YgjD"/>
    <property type="match status" value="1"/>
</dbReference>
<dbReference type="SUPFAM" id="SSF53067">
    <property type="entry name" value="Actin-like ATPase domain"/>
    <property type="match status" value="3"/>
</dbReference>
<dbReference type="GO" id="GO:0005737">
    <property type="term" value="C:cytoplasm"/>
    <property type="evidence" value="ECO:0007669"/>
    <property type="project" value="UniProtKB-SubCell"/>
</dbReference>
<dbReference type="InterPro" id="IPR022450">
    <property type="entry name" value="TsaD"/>
</dbReference>
<dbReference type="CDD" id="cd24133">
    <property type="entry name" value="ASKHA_NBD_TsaD_bac"/>
    <property type="match status" value="1"/>
</dbReference>
<dbReference type="InterPro" id="IPR000905">
    <property type="entry name" value="Gcp-like_dom"/>
</dbReference>
<comment type="caution">
    <text evidence="8">Lacks conserved residue(s) required for the propagation of feature annotation.</text>
</comment>
<feature type="binding site" evidence="8">
    <location>
        <position position="155"/>
    </location>
    <ligand>
        <name>Fe cation</name>
        <dbReference type="ChEBI" id="CHEBI:24875"/>
    </ligand>
</feature>
<dbReference type="PRINTS" id="PR00789">
    <property type="entry name" value="OSIALOPTASE"/>
</dbReference>
<evidence type="ECO:0000256" key="5">
    <source>
        <dbReference type="ARBA" id="ARBA00023004"/>
    </source>
</evidence>
<dbReference type="NCBIfam" id="TIGR00329">
    <property type="entry name" value="gcp_kae1"/>
    <property type="match status" value="1"/>
</dbReference>
<dbReference type="HAMAP" id="MF_01445">
    <property type="entry name" value="TsaD"/>
    <property type="match status" value="1"/>
</dbReference>
<dbReference type="GO" id="GO:0005506">
    <property type="term" value="F:iron ion binding"/>
    <property type="evidence" value="ECO:0007669"/>
    <property type="project" value="UniProtKB-UniRule"/>
</dbReference>
<comment type="cofactor">
    <cofactor evidence="8">
        <name>Fe(2+)</name>
        <dbReference type="ChEBI" id="CHEBI:29033"/>
    </cofactor>
    <text evidence="8">Binds 1 Fe(2+) ion per subunit.</text>
</comment>
<dbReference type="PROSITE" id="PS01016">
    <property type="entry name" value="GLYCOPROTEASE"/>
    <property type="match status" value="1"/>
</dbReference>
<evidence type="ECO:0000313" key="11">
    <source>
        <dbReference type="Proteomes" id="UP000230833"/>
    </source>
</evidence>
<dbReference type="Gene3D" id="3.30.420.40">
    <property type="match status" value="2"/>
</dbReference>
<dbReference type="PANTHER" id="PTHR11735:SF6">
    <property type="entry name" value="TRNA N6-ADENOSINE THREONYLCARBAMOYLTRANSFERASE, MITOCHONDRIAL"/>
    <property type="match status" value="1"/>
</dbReference>
<evidence type="ECO:0000256" key="4">
    <source>
        <dbReference type="ARBA" id="ARBA00022723"/>
    </source>
</evidence>
<evidence type="ECO:0000256" key="2">
    <source>
        <dbReference type="ARBA" id="ARBA00022679"/>
    </source>
</evidence>
<evidence type="ECO:0000259" key="9">
    <source>
        <dbReference type="Pfam" id="PF00814"/>
    </source>
</evidence>
<evidence type="ECO:0000256" key="6">
    <source>
        <dbReference type="ARBA" id="ARBA00023315"/>
    </source>
</evidence>
<feature type="binding site" evidence="8">
    <location>
        <position position="351"/>
    </location>
    <ligand>
        <name>Fe cation</name>
        <dbReference type="ChEBI" id="CHEBI:24875"/>
    </ligand>
</feature>
<organism evidence="10 11">
    <name type="scientific">Candidatus Vogelbacteria bacterium CG10_big_fil_rev_8_21_14_0_10_45_14</name>
    <dbReference type="NCBI Taxonomy" id="1975042"/>
    <lineage>
        <taxon>Bacteria</taxon>
        <taxon>Candidatus Vogeliibacteriota</taxon>
    </lineage>
</organism>
<evidence type="ECO:0000256" key="8">
    <source>
        <dbReference type="HAMAP-Rule" id="MF_01445"/>
    </source>
</evidence>
<evidence type="ECO:0000313" key="10">
    <source>
        <dbReference type="EMBL" id="PIR46514.1"/>
    </source>
</evidence>
<accession>A0A2H0RKH5</accession>
<keyword evidence="3 8" id="KW-0819">tRNA processing</keyword>
<keyword evidence="2 8" id="KW-0808">Transferase</keyword>
<feature type="binding site" evidence="8">
    <location>
        <begin position="180"/>
        <end position="184"/>
    </location>
    <ligand>
        <name>substrate</name>
    </ligand>
</feature>
<dbReference type="EC" id="2.3.1.234" evidence="8"/>
<comment type="function">
    <text evidence="8">Required for the formation of a threonylcarbamoyl group on adenosine at position 37 (t(6)A37) in tRNAs that read codons beginning with adenine. Is involved in the transfer of the threonylcarbamoyl moiety of threonylcarbamoyl-AMP (TC-AMP) to the N6 group of A37, together with TsaE and TsaB. TsaD likely plays a direct catalytic role in this reaction.</text>
</comment>
<dbReference type="FunFam" id="3.30.420.40:FF:000040">
    <property type="entry name" value="tRNA N6-adenosine threonylcarbamoyltransferase"/>
    <property type="match status" value="1"/>
</dbReference>
<keyword evidence="6 8" id="KW-0012">Acyltransferase</keyword>
<keyword evidence="4 8" id="KW-0479">Metal-binding</keyword>
<gene>
    <name evidence="8 10" type="primary">tsaD</name>
    <name evidence="10" type="ORF">COV07_03755</name>
</gene>
<comment type="similarity">
    <text evidence="8">Belongs to the KAE1 / TsaD family.</text>
</comment>
<dbReference type="PANTHER" id="PTHR11735">
    <property type="entry name" value="TRNA N6-ADENOSINE THREONYLCARBAMOYLTRANSFERASE"/>
    <property type="match status" value="1"/>
</dbReference>
<feature type="domain" description="Gcp-like" evidence="9">
    <location>
        <begin position="95"/>
        <end position="357"/>
    </location>
</feature>
<proteinExistence type="inferred from homology"/>
<dbReference type="EMBL" id="PCYL01000040">
    <property type="protein sequence ID" value="PIR46514.1"/>
    <property type="molecule type" value="Genomic_DNA"/>
</dbReference>
<evidence type="ECO:0000256" key="3">
    <source>
        <dbReference type="ARBA" id="ARBA00022694"/>
    </source>
</evidence>
<feature type="domain" description="Gcp-like" evidence="9">
    <location>
        <begin position="30"/>
        <end position="75"/>
    </location>
</feature>
<evidence type="ECO:0000256" key="7">
    <source>
        <dbReference type="ARBA" id="ARBA00048117"/>
    </source>
</evidence>
<dbReference type="AlphaFoldDB" id="A0A2H0RKH5"/>
<dbReference type="InterPro" id="IPR017861">
    <property type="entry name" value="KAE1/TsaD"/>
</dbReference>
<feature type="binding site" evidence="8">
    <location>
        <position position="151"/>
    </location>
    <ligand>
        <name>Fe cation</name>
        <dbReference type="ChEBI" id="CHEBI:24875"/>
    </ligand>
</feature>
<dbReference type="InterPro" id="IPR017860">
    <property type="entry name" value="Peptidase_M22_CS"/>
</dbReference>
<dbReference type="GO" id="GO:0002949">
    <property type="term" value="P:tRNA threonylcarbamoyladenosine modification"/>
    <property type="evidence" value="ECO:0007669"/>
    <property type="project" value="UniProtKB-UniRule"/>
</dbReference>
<dbReference type="GO" id="GO:0061711">
    <property type="term" value="F:tRNA N(6)-L-threonylcarbamoyladenine synthase activity"/>
    <property type="evidence" value="ECO:0007669"/>
    <property type="project" value="UniProtKB-EC"/>
</dbReference>
<comment type="subcellular location">
    <subcellularLocation>
        <location evidence="8">Cytoplasm</location>
    </subcellularLocation>
</comment>
<keyword evidence="5 8" id="KW-0408">Iron</keyword>
<dbReference type="Pfam" id="PF00814">
    <property type="entry name" value="TsaD"/>
    <property type="match status" value="2"/>
</dbReference>
<keyword evidence="1 8" id="KW-0963">Cytoplasm</keyword>
<comment type="catalytic activity">
    <reaction evidence="7 8">
        <text>L-threonylcarbamoyladenylate + adenosine(37) in tRNA = N(6)-L-threonylcarbamoyladenosine(37) in tRNA + AMP + H(+)</text>
        <dbReference type="Rhea" id="RHEA:37059"/>
        <dbReference type="Rhea" id="RHEA-COMP:10162"/>
        <dbReference type="Rhea" id="RHEA-COMP:10163"/>
        <dbReference type="ChEBI" id="CHEBI:15378"/>
        <dbReference type="ChEBI" id="CHEBI:73682"/>
        <dbReference type="ChEBI" id="CHEBI:74411"/>
        <dbReference type="ChEBI" id="CHEBI:74418"/>
        <dbReference type="ChEBI" id="CHEBI:456215"/>
        <dbReference type="EC" id="2.3.1.234"/>
    </reaction>
</comment>
<feature type="binding site" evidence="8">
    <location>
        <position position="213"/>
    </location>
    <ligand>
        <name>substrate</name>
    </ligand>
</feature>
<evidence type="ECO:0000256" key="1">
    <source>
        <dbReference type="ARBA" id="ARBA00022490"/>
    </source>
</evidence>
<name>A0A2H0RKH5_9BACT</name>
<reference evidence="10 11" key="1">
    <citation type="submission" date="2017-09" db="EMBL/GenBank/DDBJ databases">
        <title>Depth-based differentiation of microbial function through sediment-hosted aquifers and enrichment of novel symbionts in the deep terrestrial subsurface.</title>
        <authorList>
            <person name="Probst A.J."/>
            <person name="Ladd B."/>
            <person name="Jarett J.K."/>
            <person name="Geller-Mcgrath D.E."/>
            <person name="Sieber C.M."/>
            <person name="Emerson J.B."/>
            <person name="Anantharaman K."/>
            <person name="Thomas B.C."/>
            <person name="Malmstrom R."/>
            <person name="Stieglmeier M."/>
            <person name="Klingl A."/>
            <person name="Woyke T."/>
            <person name="Ryan C.M."/>
            <person name="Banfield J.F."/>
        </authorList>
    </citation>
    <scope>NUCLEOTIDE SEQUENCE [LARGE SCALE GENOMIC DNA]</scope>
    <source>
        <strain evidence="10">CG10_big_fil_rev_8_21_14_0_10_45_14</strain>
    </source>
</reference>
<protein>
    <recommendedName>
        <fullName evidence="8">tRNA N6-adenosine threonylcarbamoyltransferase</fullName>
        <ecNumber evidence="8">2.3.1.234</ecNumber>
    </recommendedName>
    <alternativeName>
        <fullName evidence="8">N6-L-threonylcarbamoyladenine synthase</fullName>
        <shortName evidence="8">t(6)A synthase</shortName>
    </alternativeName>
    <alternativeName>
        <fullName evidence="8">t(6)A37 threonylcarbamoyladenosine biosynthesis protein TsaD</fullName>
    </alternativeName>
    <alternativeName>
        <fullName evidence="8">tRNA threonylcarbamoyladenosine biosynthesis protein TsaD</fullName>
    </alternativeName>
</protein>
<comment type="caution">
    <text evidence="10">The sequence shown here is derived from an EMBL/GenBank/DDBJ whole genome shotgun (WGS) entry which is preliminary data.</text>
</comment>
<feature type="binding site" evidence="8">
    <location>
        <position position="321"/>
    </location>
    <ligand>
        <name>substrate</name>
    </ligand>
</feature>